<keyword evidence="2" id="KW-1185">Reference proteome</keyword>
<dbReference type="OrthoDB" id="6585768at2759"/>
<dbReference type="AlphaFoldDB" id="X6LTG2"/>
<gene>
    <name evidence="1" type="ORF">RFI_32168</name>
</gene>
<organism evidence="1 2">
    <name type="scientific">Reticulomyxa filosa</name>
    <dbReference type="NCBI Taxonomy" id="46433"/>
    <lineage>
        <taxon>Eukaryota</taxon>
        <taxon>Sar</taxon>
        <taxon>Rhizaria</taxon>
        <taxon>Retaria</taxon>
        <taxon>Foraminifera</taxon>
        <taxon>Monothalamids</taxon>
        <taxon>Reticulomyxidae</taxon>
        <taxon>Reticulomyxa</taxon>
    </lineage>
</organism>
<dbReference type="Proteomes" id="UP000023152">
    <property type="component" value="Unassembled WGS sequence"/>
</dbReference>
<evidence type="ECO:0000313" key="1">
    <source>
        <dbReference type="EMBL" id="ETO05228.1"/>
    </source>
</evidence>
<dbReference type="EMBL" id="ASPP01028382">
    <property type="protein sequence ID" value="ETO05228.1"/>
    <property type="molecule type" value="Genomic_DNA"/>
</dbReference>
<comment type="caution">
    <text evidence="1">The sequence shown here is derived from an EMBL/GenBank/DDBJ whole genome shotgun (WGS) entry which is preliminary data.</text>
</comment>
<accession>X6LTG2</accession>
<protein>
    <submittedName>
        <fullName evidence="1">Ras family small GTPase</fullName>
    </submittedName>
</protein>
<evidence type="ECO:0000313" key="2">
    <source>
        <dbReference type="Proteomes" id="UP000023152"/>
    </source>
</evidence>
<sequence length="105" mass="12485">VFMPFLIGTKYDLFDGLPDTYKQQSRKFAQKMHAPLMYCLSAKSINIATIFQVIVIKVLNMVTKVEDFHSELTEPILEYNPQVVLIFFFLRNKKYLYLYLCEWMT</sequence>
<reference evidence="1 2" key="1">
    <citation type="journal article" date="2013" name="Curr. Biol.">
        <title>The Genome of the Foraminiferan Reticulomyxa filosa.</title>
        <authorList>
            <person name="Glockner G."/>
            <person name="Hulsmann N."/>
            <person name="Schleicher M."/>
            <person name="Noegel A.A."/>
            <person name="Eichinger L."/>
            <person name="Gallinger C."/>
            <person name="Pawlowski J."/>
            <person name="Sierra R."/>
            <person name="Euteneuer U."/>
            <person name="Pillet L."/>
            <person name="Moustafa A."/>
            <person name="Platzer M."/>
            <person name="Groth M."/>
            <person name="Szafranski K."/>
            <person name="Schliwa M."/>
        </authorList>
    </citation>
    <scope>NUCLEOTIDE SEQUENCE [LARGE SCALE GENOMIC DNA]</scope>
</reference>
<proteinExistence type="predicted"/>
<name>X6LTG2_RETFI</name>
<feature type="non-terminal residue" evidence="1">
    <location>
        <position position="1"/>
    </location>
</feature>